<dbReference type="EMBL" id="CP000568">
    <property type="protein sequence ID" value="ABN52964.1"/>
    <property type="molecule type" value="Genomic_DNA"/>
</dbReference>
<proteinExistence type="predicted"/>
<feature type="domain" description="IrrE N-terminal-like" evidence="1">
    <location>
        <begin position="105"/>
        <end position="230"/>
    </location>
</feature>
<name>A3DG85_ACET2</name>
<dbReference type="GeneID" id="35803836"/>
<dbReference type="InterPro" id="IPR010359">
    <property type="entry name" value="IrrE_HExxH"/>
</dbReference>
<dbReference type="RefSeq" id="WP_011838244.1">
    <property type="nucleotide sequence ID" value="NC_009012.1"/>
</dbReference>
<dbReference type="STRING" id="203119.Cthe_1743"/>
<evidence type="ECO:0000313" key="3">
    <source>
        <dbReference type="Proteomes" id="UP000002145"/>
    </source>
</evidence>
<reference evidence="2 3" key="2">
    <citation type="journal article" date="2013" name="Biotechnol. Biofuels">
        <title>Global transcriptome analysis of Clostridium thermocellum ATCC 27405 during growth on dilute acid pretreated Populus and switchgrass.</title>
        <authorList>
            <person name="Wilson C.M."/>
            <person name="Rodriguez M.Jr."/>
            <person name="Johnson C.M."/>
            <person name="Martin S.L."/>
            <person name="Chu T.M."/>
            <person name="Wolfinger R.D."/>
            <person name="Hauser L.J."/>
            <person name="Land M.L."/>
            <person name="Klingeman D.M."/>
            <person name="Syed M.H."/>
            <person name="Ragauskas A.J."/>
            <person name="Tschaplinski T.J."/>
            <person name="Mielenz J.R."/>
            <person name="Brown S.D."/>
        </authorList>
    </citation>
    <scope>NUCLEOTIDE SEQUENCE [LARGE SCALE GENOMIC DNA]</scope>
    <source>
        <strain evidence="3">ATCC 27405 / DSM 1237 / JCM 9322 / NBRC 103400 / NCIMB 10682 / NRRL B-4536 / VPI 7372</strain>
    </source>
</reference>
<dbReference type="Gene3D" id="1.10.10.2910">
    <property type="match status" value="1"/>
</dbReference>
<dbReference type="AlphaFoldDB" id="A3DG85"/>
<organism evidence="2 3">
    <name type="scientific">Acetivibrio thermocellus (strain ATCC 27405 / DSM 1237 / JCM 9322 / NBRC 103400 / NCIMB 10682 / NRRL B-4536 / VPI 7372)</name>
    <name type="common">Clostridium thermocellum</name>
    <dbReference type="NCBI Taxonomy" id="203119"/>
    <lineage>
        <taxon>Bacteria</taxon>
        <taxon>Bacillati</taxon>
        <taxon>Bacillota</taxon>
        <taxon>Clostridia</taxon>
        <taxon>Eubacteriales</taxon>
        <taxon>Oscillospiraceae</taxon>
        <taxon>Acetivibrio</taxon>
    </lineage>
</organism>
<protein>
    <recommendedName>
        <fullName evidence="1">IrrE N-terminal-like domain-containing protein</fullName>
    </recommendedName>
</protein>
<dbReference type="Proteomes" id="UP000002145">
    <property type="component" value="Chromosome"/>
</dbReference>
<gene>
    <name evidence="2" type="ordered locus">Cthe_1743</name>
</gene>
<dbReference type="Pfam" id="PF06114">
    <property type="entry name" value="Peptidase_M78"/>
    <property type="match status" value="1"/>
</dbReference>
<reference evidence="3" key="1">
    <citation type="submission" date="2007-02" db="EMBL/GenBank/DDBJ databases">
        <title>Complete sequence of Clostridium thermocellum ATCC 27405.</title>
        <authorList>
            <consortium name="US DOE Joint Genome Institute"/>
            <person name="Copeland A."/>
            <person name="Lucas S."/>
            <person name="Lapidus A."/>
            <person name="Barry K."/>
            <person name="Detter J.C."/>
            <person name="Glavina del Rio T."/>
            <person name="Hammon N."/>
            <person name="Israni S."/>
            <person name="Dalin E."/>
            <person name="Tice H."/>
            <person name="Pitluck S."/>
            <person name="Chertkov O."/>
            <person name="Brettin T."/>
            <person name="Bruce D."/>
            <person name="Han C."/>
            <person name="Tapia R."/>
            <person name="Gilna P."/>
            <person name="Schmutz J."/>
            <person name="Larimer F."/>
            <person name="Land M."/>
            <person name="Hauser L."/>
            <person name="Kyrpides N."/>
            <person name="Mikhailova N."/>
            <person name="Wu J.H.D."/>
            <person name="Newcomb M."/>
            <person name="Richardson P."/>
        </authorList>
    </citation>
    <scope>NUCLEOTIDE SEQUENCE [LARGE SCALE GENOMIC DNA]</scope>
    <source>
        <strain evidence="3">ATCC 27405 / DSM 1237 / JCM 9322 / NBRC 103400 / NCIMB 10682 / NRRL B-4536 / VPI 7372</strain>
    </source>
</reference>
<evidence type="ECO:0000313" key="2">
    <source>
        <dbReference type="EMBL" id="ABN52964.1"/>
    </source>
</evidence>
<keyword evidence="3" id="KW-1185">Reference proteome</keyword>
<dbReference type="HOGENOM" id="CLU_083560_1_0_9"/>
<accession>A3DG85</accession>
<evidence type="ECO:0000259" key="1">
    <source>
        <dbReference type="Pfam" id="PF06114"/>
    </source>
</evidence>
<dbReference type="KEGG" id="cth:Cthe_1743"/>
<dbReference type="OrthoDB" id="581382at2"/>
<sequence>MNLNNDLVPIIRKGDIDKEAAKFLQKYYPQGLKEPMAIPVEDIAELKMGLEIDYVNIDRNCDTLGMMIFSDGCVELYDKDTQQNIVRQYKKGTLLVESDLSEIANRGRERFTVTHEMVHWDKHQLRFMTLSYKDKAMAKACRCPKQKAYKPKTADEWIEWQADNIAAAILMPAEMFRIKAEELRGRYKAGKRINDFLWRGLSPEIIRELIIDELASVFQVSKQAAGIRLNTLGISI</sequence>
<dbReference type="eggNOG" id="COG2856">
    <property type="taxonomic scope" value="Bacteria"/>
</dbReference>